<gene>
    <name evidence="1" type="ORF">LEP1GSC131_2359</name>
</gene>
<reference evidence="1" key="1">
    <citation type="submission" date="2012-10" db="EMBL/GenBank/DDBJ databases">
        <authorList>
            <person name="Harkins D.M."/>
            <person name="Durkin A.S."/>
            <person name="Brinkac L.M."/>
            <person name="Selengut J.D."/>
            <person name="Sanka R."/>
            <person name="DePew J."/>
            <person name="Purushe J."/>
            <person name="Picardeau M."/>
            <person name="Werts C."/>
            <person name="Goarant C."/>
            <person name="Vinetz J.M."/>
            <person name="Sutton G.G."/>
            <person name="Nelson W.C."/>
            <person name="Fouts D.E."/>
        </authorList>
    </citation>
    <scope>NUCLEOTIDE SEQUENCE [LARGE SCALE GENOMIC DNA]</scope>
    <source>
        <strain evidence="1">200802841</strain>
    </source>
</reference>
<keyword evidence="2" id="KW-1185">Reference proteome</keyword>
<dbReference type="Proteomes" id="UP000006339">
    <property type="component" value="Unassembled WGS sequence"/>
</dbReference>
<evidence type="ECO:0000313" key="1">
    <source>
        <dbReference type="EMBL" id="EKO51072.1"/>
    </source>
</evidence>
<dbReference type="EMBL" id="AKWH02000043">
    <property type="protein sequence ID" value="EKO51072.1"/>
    <property type="molecule type" value="Genomic_DNA"/>
</dbReference>
<protein>
    <submittedName>
        <fullName evidence="1">Uncharacterized protein</fullName>
    </submittedName>
</protein>
<proteinExistence type="predicted"/>
<evidence type="ECO:0000313" key="2">
    <source>
        <dbReference type="Proteomes" id="UP000006339"/>
    </source>
</evidence>
<organism evidence="1 2">
    <name type="scientific">Leptospira kirschneri str. 200802841</name>
    <dbReference type="NCBI Taxonomy" id="1193047"/>
    <lineage>
        <taxon>Bacteria</taxon>
        <taxon>Pseudomonadati</taxon>
        <taxon>Spirochaetota</taxon>
        <taxon>Spirochaetia</taxon>
        <taxon>Leptospirales</taxon>
        <taxon>Leptospiraceae</taxon>
        <taxon>Leptospira</taxon>
    </lineage>
</organism>
<accession>A0A828Y2P3</accession>
<sequence>MEKFNFMINRIFSNKNIFFFYKTEVLYLKRITFAVYDYYICCRFKI</sequence>
<comment type="caution">
    <text evidence="1">The sequence shown here is derived from an EMBL/GenBank/DDBJ whole genome shotgun (WGS) entry which is preliminary data.</text>
</comment>
<name>A0A828Y2P3_9LEPT</name>
<dbReference type="AlphaFoldDB" id="A0A828Y2P3"/>